<gene>
    <name evidence="5" type="ORF">CVLEPA_LOCUS14347</name>
</gene>
<feature type="domain" description="Thioredoxin" evidence="4">
    <location>
        <begin position="142"/>
        <end position="262"/>
    </location>
</feature>
<evidence type="ECO:0000256" key="3">
    <source>
        <dbReference type="SAM" id="SignalP"/>
    </source>
</evidence>
<dbReference type="Proteomes" id="UP001642483">
    <property type="component" value="Unassembled WGS sequence"/>
</dbReference>
<proteinExistence type="inferred from homology"/>
<protein>
    <recommendedName>
        <fullName evidence="4">Thioredoxin domain-containing protein</fullName>
    </recommendedName>
</protein>
<feature type="signal peptide" evidence="3">
    <location>
        <begin position="1"/>
        <end position="18"/>
    </location>
</feature>
<sequence length="414" mass="47314">MKLAHLAFLFCLIQFVFSDDSSEIPTPDATADDLYAYSGDDFRGNVPKKTHFIMFFAPWCGHCKKLKPVWEKLSKEINDDENSDVTVIKVDCTKETKLCSDEGVAGYPTLKLYIPDKDPVRYTGGRDIESLKKFITSSINPSDDADIAEHKDGLFDLTDESFNEHIEKGSHFIKFYAPWCGHCRRLEPAWLELAKAHIPSDDDTSSVKIARVDCTAHKTICTEHKIQGYPTLLWFEEGRMTKKYQSSRSIESFESFIKEMSGEKTEPKLVDNVKKPTPKPVVAFQDKQDEQEDDQSLLHLDESNFDFNTAVDVTFVKFYAPWCGFCQRLAPIWEELANEDFSLVKLGVKIAKVDCTENNALCKKYEVKGYPTLLLFKDGNVIEKYSGSRTKDDLKQFVLKHAEQQAEQQTKEEL</sequence>
<dbReference type="PANTHER" id="PTHR45672">
    <property type="entry name" value="PROTEIN DISULFIDE-ISOMERASE C17H9.14C-RELATED"/>
    <property type="match status" value="1"/>
</dbReference>
<evidence type="ECO:0000313" key="6">
    <source>
        <dbReference type="Proteomes" id="UP001642483"/>
    </source>
</evidence>
<dbReference type="SUPFAM" id="SSF52833">
    <property type="entry name" value="Thioredoxin-like"/>
    <property type="match status" value="3"/>
</dbReference>
<dbReference type="PRINTS" id="PR00421">
    <property type="entry name" value="THIOREDOXIN"/>
</dbReference>
<evidence type="ECO:0000313" key="5">
    <source>
        <dbReference type="EMBL" id="CAK8683256.1"/>
    </source>
</evidence>
<dbReference type="PROSITE" id="PS00194">
    <property type="entry name" value="THIOREDOXIN_1"/>
    <property type="match status" value="2"/>
</dbReference>
<dbReference type="InterPro" id="IPR036249">
    <property type="entry name" value="Thioredoxin-like_sf"/>
</dbReference>
<organism evidence="5 6">
    <name type="scientific">Clavelina lepadiformis</name>
    <name type="common">Light-bulb sea squirt</name>
    <name type="synonym">Ascidia lepadiformis</name>
    <dbReference type="NCBI Taxonomy" id="159417"/>
    <lineage>
        <taxon>Eukaryota</taxon>
        <taxon>Metazoa</taxon>
        <taxon>Chordata</taxon>
        <taxon>Tunicata</taxon>
        <taxon>Ascidiacea</taxon>
        <taxon>Aplousobranchia</taxon>
        <taxon>Clavelinidae</taxon>
        <taxon>Clavelina</taxon>
    </lineage>
</organism>
<evidence type="ECO:0000259" key="4">
    <source>
        <dbReference type="PROSITE" id="PS51352"/>
    </source>
</evidence>
<dbReference type="PANTHER" id="PTHR45672:SF3">
    <property type="entry name" value="THIOREDOXIN DOMAIN-CONTAINING PROTEIN 5"/>
    <property type="match status" value="1"/>
</dbReference>
<reference evidence="5 6" key="1">
    <citation type="submission" date="2024-02" db="EMBL/GenBank/DDBJ databases">
        <authorList>
            <person name="Daric V."/>
            <person name="Darras S."/>
        </authorList>
    </citation>
    <scope>NUCLEOTIDE SEQUENCE [LARGE SCALE GENOMIC DNA]</scope>
</reference>
<feature type="domain" description="Thioredoxin" evidence="4">
    <location>
        <begin position="20"/>
        <end position="140"/>
    </location>
</feature>
<dbReference type="Gene3D" id="3.40.30.10">
    <property type="entry name" value="Glutaredoxin"/>
    <property type="match status" value="3"/>
</dbReference>
<dbReference type="Pfam" id="PF00085">
    <property type="entry name" value="Thioredoxin"/>
    <property type="match status" value="3"/>
</dbReference>
<accession>A0ABP0FUE8</accession>
<dbReference type="InterPro" id="IPR017937">
    <property type="entry name" value="Thioredoxin_CS"/>
</dbReference>
<name>A0ABP0FUE8_CLALP</name>
<comment type="caution">
    <text evidence="5">The sequence shown here is derived from an EMBL/GenBank/DDBJ whole genome shotgun (WGS) entry which is preliminary data.</text>
</comment>
<feature type="chain" id="PRO_5047396413" description="Thioredoxin domain-containing protein" evidence="3">
    <location>
        <begin position="19"/>
        <end position="414"/>
    </location>
</feature>
<evidence type="ECO:0000256" key="2">
    <source>
        <dbReference type="ARBA" id="ARBA00022729"/>
    </source>
</evidence>
<evidence type="ECO:0000256" key="1">
    <source>
        <dbReference type="ARBA" id="ARBA00006347"/>
    </source>
</evidence>
<feature type="domain" description="Thioredoxin" evidence="4">
    <location>
        <begin position="273"/>
        <end position="403"/>
    </location>
</feature>
<dbReference type="PROSITE" id="PS51352">
    <property type="entry name" value="THIOREDOXIN_2"/>
    <property type="match status" value="3"/>
</dbReference>
<dbReference type="EMBL" id="CAWYQH010000097">
    <property type="protein sequence ID" value="CAK8683256.1"/>
    <property type="molecule type" value="Genomic_DNA"/>
</dbReference>
<comment type="similarity">
    <text evidence="1">Belongs to the protein disulfide isomerase family.</text>
</comment>
<dbReference type="InterPro" id="IPR051063">
    <property type="entry name" value="PDI"/>
</dbReference>
<dbReference type="InterPro" id="IPR013766">
    <property type="entry name" value="Thioredoxin_domain"/>
</dbReference>
<keyword evidence="2 3" id="KW-0732">Signal</keyword>
<keyword evidence="6" id="KW-1185">Reference proteome</keyword>